<dbReference type="RefSeq" id="WP_380035525.1">
    <property type="nucleotide sequence ID" value="NZ_JBHSEH010000004.1"/>
</dbReference>
<evidence type="ECO:0000313" key="2">
    <source>
        <dbReference type="Proteomes" id="UP001595998"/>
    </source>
</evidence>
<sequence length="210" mass="23414">MINPPLEQVVTQLKVLTQQHGLAKDVSSADEVQLLQLRQNVSLPAVWAEMYRLFSPRGFLISPPGNDQALYGATELEDAQVGYGGDTWPAGWIVVGGEGEYPLIIDTTSPEDTGVYLAQLEVVGMQKKRTILGWKARQLSATLIGFLEGLSTYIHQYYSADGPPFFVPENVRLEQYRAVLSTWRMQPDLEAHIPVWQSWLGIEHDAQTSS</sequence>
<evidence type="ECO:0008006" key="3">
    <source>
        <dbReference type="Google" id="ProtNLM"/>
    </source>
</evidence>
<dbReference type="Proteomes" id="UP001595998">
    <property type="component" value="Unassembled WGS sequence"/>
</dbReference>
<proteinExistence type="predicted"/>
<dbReference type="EMBL" id="JBHSEH010000004">
    <property type="protein sequence ID" value="MFC4424870.1"/>
    <property type="molecule type" value="Genomic_DNA"/>
</dbReference>
<evidence type="ECO:0000313" key="1">
    <source>
        <dbReference type="EMBL" id="MFC4424870.1"/>
    </source>
</evidence>
<comment type="caution">
    <text evidence="1">The sequence shown here is derived from an EMBL/GenBank/DDBJ whole genome shotgun (WGS) entry which is preliminary data.</text>
</comment>
<reference evidence="2" key="1">
    <citation type="journal article" date="2019" name="Int. J. Syst. Evol. Microbiol.">
        <title>The Global Catalogue of Microorganisms (GCM) 10K type strain sequencing project: providing services to taxonomists for standard genome sequencing and annotation.</title>
        <authorList>
            <consortium name="The Broad Institute Genomics Platform"/>
            <consortium name="The Broad Institute Genome Sequencing Center for Infectious Disease"/>
            <person name="Wu L."/>
            <person name="Ma J."/>
        </authorList>
    </citation>
    <scope>NUCLEOTIDE SEQUENCE [LARGE SCALE GENOMIC DNA]</scope>
    <source>
        <strain evidence="2">CCUG 56029</strain>
    </source>
</reference>
<name>A0ABV8XHK2_9DEIO</name>
<organism evidence="1 2">
    <name type="scientific">Deinococcus navajonensis</name>
    <dbReference type="NCBI Taxonomy" id="309884"/>
    <lineage>
        <taxon>Bacteria</taxon>
        <taxon>Thermotogati</taxon>
        <taxon>Deinococcota</taxon>
        <taxon>Deinococci</taxon>
        <taxon>Deinococcales</taxon>
        <taxon>Deinococcaceae</taxon>
        <taxon>Deinococcus</taxon>
    </lineage>
</organism>
<protein>
    <recommendedName>
        <fullName evidence="3">SMI1/KNR4 family protein</fullName>
    </recommendedName>
</protein>
<accession>A0ABV8XHK2</accession>
<gene>
    <name evidence="1" type="ORF">ACFOZ9_01510</name>
</gene>
<keyword evidence="2" id="KW-1185">Reference proteome</keyword>